<organism evidence="2 3">
    <name type="scientific">Candidatus Roizmanbacteria bacterium CG11_big_fil_rev_8_21_14_0_20_35_14</name>
    <dbReference type="NCBI Taxonomy" id="1974855"/>
    <lineage>
        <taxon>Bacteria</taxon>
        <taxon>Candidatus Roizmaniibacteriota</taxon>
    </lineage>
</organism>
<dbReference type="InterPro" id="IPR050400">
    <property type="entry name" value="Bact_Cytoskel_RodZ"/>
</dbReference>
<sequence>MTTVGEILQKERIDKGIALLDIEKQIKVREKYLRAIEENNWDFFSSKIYITGILKNYSRLLGLDEKKVLAFFRRDYEKKDEVKFKRKVSQQYLTPETRQVLKRGFIILFLFFILYFGYQLKLYFAPPRLTILSPKTTSFFREDRIKIIGKTEKDAMVVIAGERVYQNKDGIFEYNFPLHDGKNKLSIELTGANGKKAKAEKIFIRRSK</sequence>
<comment type="caution">
    <text evidence="2">The sequence shown here is derived from an EMBL/GenBank/DDBJ whole genome shotgun (WGS) entry which is preliminary data.</text>
</comment>
<dbReference type="Gene3D" id="2.60.40.10">
    <property type="entry name" value="Immunoglobulins"/>
    <property type="match status" value="1"/>
</dbReference>
<proteinExistence type="predicted"/>
<gene>
    <name evidence="2" type="ORF">COV86_00945</name>
</gene>
<evidence type="ECO:0000256" key="1">
    <source>
        <dbReference type="SAM" id="Phobius"/>
    </source>
</evidence>
<dbReference type="PANTHER" id="PTHR34475">
    <property type="match status" value="1"/>
</dbReference>
<accession>A0A2H0KNI3</accession>
<keyword evidence="1" id="KW-0472">Membrane</keyword>
<evidence type="ECO:0000313" key="2">
    <source>
        <dbReference type="EMBL" id="PIQ72819.1"/>
    </source>
</evidence>
<keyword evidence="1" id="KW-0812">Transmembrane</keyword>
<dbReference type="Gene3D" id="1.10.260.40">
    <property type="entry name" value="lambda repressor-like DNA-binding domains"/>
    <property type="match status" value="1"/>
</dbReference>
<reference evidence="2 3" key="1">
    <citation type="submission" date="2017-09" db="EMBL/GenBank/DDBJ databases">
        <title>Depth-based differentiation of microbial function through sediment-hosted aquifers and enrichment of novel symbionts in the deep terrestrial subsurface.</title>
        <authorList>
            <person name="Probst A.J."/>
            <person name="Ladd B."/>
            <person name="Jarett J.K."/>
            <person name="Geller-Mcgrath D.E."/>
            <person name="Sieber C.M."/>
            <person name="Emerson J.B."/>
            <person name="Anantharaman K."/>
            <person name="Thomas B.C."/>
            <person name="Malmstrom R."/>
            <person name="Stieglmeier M."/>
            <person name="Klingl A."/>
            <person name="Woyke T."/>
            <person name="Ryan C.M."/>
            <person name="Banfield J.F."/>
        </authorList>
    </citation>
    <scope>NUCLEOTIDE SEQUENCE [LARGE SCALE GENOMIC DNA]</scope>
    <source>
        <strain evidence="2">CG11_big_fil_rev_8_21_14_0_20_35_14</strain>
    </source>
</reference>
<dbReference type="InterPro" id="IPR010982">
    <property type="entry name" value="Lambda_DNA-bd_dom_sf"/>
</dbReference>
<name>A0A2H0KNI3_9BACT</name>
<protein>
    <recommendedName>
        <fullName evidence="4">HTH cro/C1-type domain-containing protein</fullName>
    </recommendedName>
</protein>
<dbReference type="AlphaFoldDB" id="A0A2H0KNI3"/>
<evidence type="ECO:0008006" key="4">
    <source>
        <dbReference type="Google" id="ProtNLM"/>
    </source>
</evidence>
<dbReference type="GO" id="GO:0003677">
    <property type="term" value="F:DNA binding"/>
    <property type="evidence" value="ECO:0007669"/>
    <property type="project" value="InterPro"/>
</dbReference>
<dbReference type="InterPro" id="IPR013783">
    <property type="entry name" value="Ig-like_fold"/>
</dbReference>
<dbReference type="PANTHER" id="PTHR34475:SF1">
    <property type="entry name" value="CYTOSKELETON PROTEIN RODZ"/>
    <property type="match status" value="1"/>
</dbReference>
<dbReference type="Proteomes" id="UP000229570">
    <property type="component" value="Unassembled WGS sequence"/>
</dbReference>
<dbReference type="EMBL" id="PCVL01000011">
    <property type="protein sequence ID" value="PIQ72819.1"/>
    <property type="molecule type" value="Genomic_DNA"/>
</dbReference>
<evidence type="ECO:0000313" key="3">
    <source>
        <dbReference type="Proteomes" id="UP000229570"/>
    </source>
</evidence>
<feature type="transmembrane region" description="Helical" evidence="1">
    <location>
        <begin position="100"/>
        <end position="118"/>
    </location>
</feature>
<keyword evidence="1" id="KW-1133">Transmembrane helix</keyword>
<dbReference type="Pfam" id="PF13413">
    <property type="entry name" value="HTH_25"/>
    <property type="match status" value="1"/>
</dbReference>